<keyword evidence="1" id="KW-0472">Membrane</keyword>
<keyword evidence="1" id="KW-0812">Transmembrane</keyword>
<dbReference type="Proteomes" id="UP000450000">
    <property type="component" value="Unassembled WGS sequence"/>
</dbReference>
<sequence>MKTTTMPAAAPTTDGTERPVPRWATAMARAIPLVGLPACLWRLPFAFGFTMGTVQEKTYDWWEIAPYVFTLSTVSECLALLSLGLVRGWGEVAPGWIPVIGGRRVPPAAAIVPATLGGLVLTGVLVEWSLGILGVLPGLHYTDNGWRVLAVCCQSLLVMWGPLLLAVTYAYWARRRNEPRPREFGCC</sequence>
<proteinExistence type="predicted"/>
<name>A0A6N7L192_9ACTN</name>
<evidence type="ECO:0000313" key="3">
    <source>
        <dbReference type="Proteomes" id="UP000450000"/>
    </source>
</evidence>
<gene>
    <name evidence="2" type="ORF">F7Q99_27735</name>
</gene>
<protein>
    <recommendedName>
        <fullName evidence="4">DUF3995 domain-containing protein</fullName>
    </recommendedName>
</protein>
<evidence type="ECO:0000313" key="2">
    <source>
        <dbReference type="EMBL" id="MQS15944.1"/>
    </source>
</evidence>
<dbReference type="AlphaFoldDB" id="A0A6N7L192"/>
<accession>A0A6N7L192</accession>
<feature type="transmembrane region" description="Helical" evidence="1">
    <location>
        <begin position="107"/>
        <end position="126"/>
    </location>
</feature>
<comment type="caution">
    <text evidence="2">The sequence shown here is derived from an EMBL/GenBank/DDBJ whole genome shotgun (WGS) entry which is preliminary data.</text>
</comment>
<dbReference type="OrthoDB" id="2717873at2"/>
<dbReference type="EMBL" id="WBOF01000002">
    <property type="protein sequence ID" value="MQS15944.1"/>
    <property type="molecule type" value="Genomic_DNA"/>
</dbReference>
<reference evidence="2 3" key="1">
    <citation type="submission" date="2019-09" db="EMBL/GenBank/DDBJ databases">
        <title>Genome Sequences of Streptomyces kaniharaensis ATCC 21070.</title>
        <authorList>
            <person name="Zhu W."/>
            <person name="De Crecy-Lagard V."/>
            <person name="Richards N.G."/>
        </authorList>
    </citation>
    <scope>NUCLEOTIDE SEQUENCE [LARGE SCALE GENOMIC DNA]</scope>
    <source>
        <strain evidence="2 3">SF-557</strain>
    </source>
</reference>
<dbReference type="RefSeq" id="WP_153466709.1">
    <property type="nucleotide sequence ID" value="NZ_WBOF01000002.1"/>
</dbReference>
<evidence type="ECO:0008006" key="4">
    <source>
        <dbReference type="Google" id="ProtNLM"/>
    </source>
</evidence>
<keyword evidence="1" id="KW-1133">Transmembrane helix</keyword>
<organism evidence="2 3">
    <name type="scientific">Streptomyces kaniharaensis</name>
    <dbReference type="NCBI Taxonomy" id="212423"/>
    <lineage>
        <taxon>Bacteria</taxon>
        <taxon>Bacillati</taxon>
        <taxon>Actinomycetota</taxon>
        <taxon>Actinomycetes</taxon>
        <taxon>Kitasatosporales</taxon>
        <taxon>Streptomycetaceae</taxon>
        <taxon>Streptomyces</taxon>
    </lineage>
</organism>
<evidence type="ECO:0000256" key="1">
    <source>
        <dbReference type="SAM" id="Phobius"/>
    </source>
</evidence>
<feature type="transmembrane region" description="Helical" evidence="1">
    <location>
        <begin position="64"/>
        <end position="86"/>
    </location>
</feature>
<feature type="transmembrane region" description="Helical" evidence="1">
    <location>
        <begin position="146"/>
        <end position="172"/>
    </location>
</feature>
<keyword evidence="3" id="KW-1185">Reference proteome</keyword>
<feature type="transmembrane region" description="Helical" evidence="1">
    <location>
        <begin position="30"/>
        <end position="52"/>
    </location>
</feature>